<dbReference type="GO" id="GO:0042597">
    <property type="term" value="C:periplasmic space"/>
    <property type="evidence" value="ECO:0007669"/>
    <property type="project" value="InterPro"/>
</dbReference>
<dbReference type="GO" id="GO:0046688">
    <property type="term" value="P:response to copper ion"/>
    <property type="evidence" value="ECO:0007669"/>
    <property type="project" value="InterPro"/>
</dbReference>
<dbReference type="InterPro" id="IPR007348">
    <property type="entry name" value="CopC_dom"/>
</dbReference>
<dbReference type="InterPro" id="IPR014755">
    <property type="entry name" value="Cu-Rt/internalin_Ig-like"/>
</dbReference>
<feature type="signal peptide" evidence="3">
    <location>
        <begin position="1"/>
        <end position="17"/>
    </location>
</feature>
<dbReference type="EMBL" id="SACO01000010">
    <property type="protein sequence ID" value="RVU04071.1"/>
    <property type="molecule type" value="Genomic_DNA"/>
</dbReference>
<dbReference type="Pfam" id="PF04234">
    <property type="entry name" value="CopC"/>
    <property type="match status" value="1"/>
</dbReference>
<proteinExistence type="predicted"/>
<protein>
    <submittedName>
        <fullName evidence="5">Copper resistance protein CopC</fullName>
    </submittedName>
</protein>
<keyword evidence="6" id="KW-1185">Reference proteome</keyword>
<dbReference type="OrthoDB" id="9796814at2"/>
<dbReference type="Gene3D" id="2.60.40.1220">
    <property type="match status" value="1"/>
</dbReference>
<dbReference type="SUPFAM" id="SSF81296">
    <property type="entry name" value="E set domains"/>
    <property type="match status" value="1"/>
</dbReference>
<name>A0A437N2B6_9SPHN</name>
<reference evidence="5 6" key="1">
    <citation type="submission" date="2019-01" db="EMBL/GenBank/DDBJ databases">
        <authorList>
            <person name="Chen W.-M."/>
        </authorList>
    </citation>
    <scope>NUCLEOTIDE SEQUENCE [LARGE SCALE GENOMIC DNA]</scope>
    <source>
        <strain evidence="5 6">FSY-9</strain>
    </source>
</reference>
<evidence type="ECO:0000313" key="5">
    <source>
        <dbReference type="EMBL" id="RVU04071.1"/>
    </source>
</evidence>
<feature type="domain" description="CopC" evidence="4">
    <location>
        <begin position="25"/>
        <end position="125"/>
    </location>
</feature>
<dbReference type="RefSeq" id="WP_127710160.1">
    <property type="nucleotide sequence ID" value="NZ_SACO01000010.1"/>
</dbReference>
<evidence type="ECO:0000313" key="6">
    <source>
        <dbReference type="Proteomes" id="UP000282837"/>
    </source>
</evidence>
<comment type="caution">
    <text evidence="5">The sequence shown here is derived from an EMBL/GenBank/DDBJ whole genome shotgun (WGS) entry which is preliminary data.</text>
</comment>
<sequence>MPRLPLMLLAAATAALAQPSMARPALTSAQPAQGAAASKVTQITLNFSEPITAAASGVSVLMTAMPGMDHHQPMKMGGVTTKLSPDGKALVASLPRALPVGSYDVPWHVAGADGQNVAGKVSFDVKP</sequence>
<organism evidence="5 6">
    <name type="scientific">Novosphingobium umbonatum</name>
    <dbReference type="NCBI Taxonomy" id="1908524"/>
    <lineage>
        <taxon>Bacteria</taxon>
        <taxon>Pseudomonadati</taxon>
        <taxon>Pseudomonadota</taxon>
        <taxon>Alphaproteobacteria</taxon>
        <taxon>Sphingomonadales</taxon>
        <taxon>Sphingomonadaceae</taxon>
        <taxon>Novosphingobium</taxon>
    </lineage>
</organism>
<feature type="chain" id="PRO_5019447953" evidence="3">
    <location>
        <begin position="18"/>
        <end position="127"/>
    </location>
</feature>
<keyword evidence="1 3" id="KW-0732">Signal</keyword>
<dbReference type="Proteomes" id="UP000282837">
    <property type="component" value="Unassembled WGS sequence"/>
</dbReference>
<evidence type="ECO:0000259" key="4">
    <source>
        <dbReference type="Pfam" id="PF04234"/>
    </source>
</evidence>
<evidence type="ECO:0000256" key="3">
    <source>
        <dbReference type="SAM" id="SignalP"/>
    </source>
</evidence>
<gene>
    <name evidence="5" type="ORF">EOE18_12900</name>
</gene>
<dbReference type="InterPro" id="IPR014756">
    <property type="entry name" value="Ig_E-set"/>
</dbReference>
<dbReference type="AlphaFoldDB" id="A0A437N2B6"/>
<evidence type="ECO:0000256" key="2">
    <source>
        <dbReference type="ARBA" id="ARBA00023008"/>
    </source>
</evidence>
<accession>A0A437N2B6</accession>
<keyword evidence="2" id="KW-0186">Copper</keyword>
<dbReference type="GO" id="GO:0005507">
    <property type="term" value="F:copper ion binding"/>
    <property type="evidence" value="ECO:0007669"/>
    <property type="project" value="InterPro"/>
</dbReference>
<evidence type="ECO:0000256" key="1">
    <source>
        <dbReference type="ARBA" id="ARBA00022729"/>
    </source>
</evidence>